<accession>A0ABS2R4Y2</accession>
<dbReference type="RefSeq" id="WP_077109730.1">
    <property type="nucleotide sequence ID" value="NZ_JAFBFH010000007.1"/>
</dbReference>
<dbReference type="SUPFAM" id="SSF53807">
    <property type="entry name" value="Helical backbone' metal receptor"/>
    <property type="match status" value="1"/>
</dbReference>
<name>A0ABS2R4Y2_9BACI</name>
<evidence type="ECO:0000256" key="1">
    <source>
        <dbReference type="ARBA" id="ARBA00008814"/>
    </source>
</evidence>
<sequence length="322" mass="35483">MKRIHMLLAALFLVAGLLAGCGSKDEPKNESVEPKTTDEAKETGFPITIKDGVDKEVTIEKKPERIVSLIPSNTEIVYAIGAGNEVVGVNENDDYPEEAAKKEKVAGMELNVEKIISLEPDLVLAHGSGMDVWEGGLKQLEESGVTVLVVHNAQSFSDTYETIEMIGKATGHEKEAEEVVQEMKSKLEEIKEKAEKIQEEEKKSVFVELSPPPEMYAAGKNTFMDEMLAIINAKNAVEEEGWPKMNEEAIIAMNPDVIIVNYSYVENATDAVMARTGWQDMNAVKEERVIAVNEDLVSRSGPRLAEGVEELAKAVYPDVFKE</sequence>
<comment type="similarity">
    <text evidence="1">Belongs to the bacterial solute-binding protein 8 family.</text>
</comment>
<dbReference type="Gene3D" id="3.40.50.1980">
    <property type="entry name" value="Nitrogenase molybdenum iron protein domain"/>
    <property type="match status" value="2"/>
</dbReference>
<feature type="coiled-coil region" evidence="3">
    <location>
        <begin position="169"/>
        <end position="204"/>
    </location>
</feature>
<feature type="chain" id="PRO_5045838065" evidence="4">
    <location>
        <begin position="20"/>
        <end position="322"/>
    </location>
</feature>
<feature type="signal peptide" evidence="4">
    <location>
        <begin position="1"/>
        <end position="19"/>
    </location>
</feature>
<dbReference type="PROSITE" id="PS51257">
    <property type="entry name" value="PROKAR_LIPOPROTEIN"/>
    <property type="match status" value="1"/>
</dbReference>
<dbReference type="PROSITE" id="PS50983">
    <property type="entry name" value="FE_B12_PBP"/>
    <property type="match status" value="1"/>
</dbReference>
<dbReference type="CDD" id="cd01143">
    <property type="entry name" value="YvrC"/>
    <property type="match status" value="1"/>
</dbReference>
<feature type="domain" description="Fe/B12 periplasmic-binding" evidence="5">
    <location>
        <begin position="65"/>
        <end position="319"/>
    </location>
</feature>
<keyword evidence="7" id="KW-1185">Reference proteome</keyword>
<dbReference type="EMBL" id="JAFBFH010000007">
    <property type="protein sequence ID" value="MBM7714455.1"/>
    <property type="molecule type" value="Genomic_DNA"/>
</dbReference>
<comment type="caution">
    <text evidence="6">The sequence shown here is derived from an EMBL/GenBank/DDBJ whole genome shotgun (WGS) entry which is preliminary data.</text>
</comment>
<keyword evidence="2 4" id="KW-0732">Signal</keyword>
<protein>
    <submittedName>
        <fullName evidence="6">Iron complex transport system substrate-binding protein</fullName>
    </submittedName>
</protein>
<dbReference type="InterPro" id="IPR050902">
    <property type="entry name" value="ABC_Transporter_SBP"/>
</dbReference>
<dbReference type="InterPro" id="IPR002491">
    <property type="entry name" value="ABC_transptr_periplasmic_BD"/>
</dbReference>
<evidence type="ECO:0000259" key="5">
    <source>
        <dbReference type="PROSITE" id="PS50983"/>
    </source>
</evidence>
<evidence type="ECO:0000256" key="3">
    <source>
        <dbReference type="SAM" id="Coils"/>
    </source>
</evidence>
<evidence type="ECO:0000313" key="7">
    <source>
        <dbReference type="Proteomes" id="UP000823485"/>
    </source>
</evidence>
<proteinExistence type="inferred from homology"/>
<dbReference type="Pfam" id="PF01497">
    <property type="entry name" value="Peripla_BP_2"/>
    <property type="match status" value="1"/>
</dbReference>
<keyword evidence="3" id="KW-0175">Coiled coil</keyword>
<reference evidence="6 7" key="1">
    <citation type="submission" date="2021-01" db="EMBL/GenBank/DDBJ databases">
        <title>Genomic Encyclopedia of Type Strains, Phase IV (KMG-IV): sequencing the most valuable type-strain genomes for metagenomic binning, comparative biology and taxonomic classification.</title>
        <authorList>
            <person name="Goeker M."/>
        </authorList>
    </citation>
    <scope>NUCLEOTIDE SEQUENCE [LARGE SCALE GENOMIC DNA]</scope>
    <source>
        <strain evidence="6 7">DSM 105453</strain>
    </source>
</reference>
<organism evidence="6 7">
    <name type="scientific">Siminovitchia thermophila</name>
    <dbReference type="NCBI Taxonomy" id="1245522"/>
    <lineage>
        <taxon>Bacteria</taxon>
        <taxon>Bacillati</taxon>
        <taxon>Bacillota</taxon>
        <taxon>Bacilli</taxon>
        <taxon>Bacillales</taxon>
        <taxon>Bacillaceae</taxon>
        <taxon>Siminovitchia</taxon>
    </lineage>
</organism>
<gene>
    <name evidence="6" type="ORF">JOC94_001427</name>
</gene>
<dbReference type="PANTHER" id="PTHR30535:SF34">
    <property type="entry name" value="MOLYBDATE-BINDING PROTEIN MOLA"/>
    <property type="match status" value="1"/>
</dbReference>
<dbReference type="Proteomes" id="UP000823485">
    <property type="component" value="Unassembled WGS sequence"/>
</dbReference>
<dbReference type="InterPro" id="IPR054828">
    <property type="entry name" value="Vit_B12_bind_prot"/>
</dbReference>
<dbReference type="NCBIfam" id="NF038402">
    <property type="entry name" value="TroA_like"/>
    <property type="match status" value="1"/>
</dbReference>
<evidence type="ECO:0000313" key="6">
    <source>
        <dbReference type="EMBL" id="MBM7714455.1"/>
    </source>
</evidence>
<evidence type="ECO:0000256" key="4">
    <source>
        <dbReference type="SAM" id="SignalP"/>
    </source>
</evidence>
<evidence type="ECO:0000256" key="2">
    <source>
        <dbReference type="ARBA" id="ARBA00022729"/>
    </source>
</evidence>
<dbReference type="PANTHER" id="PTHR30535">
    <property type="entry name" value="VITAMIN B12-BINDING PROTEIN"/>
    <property type="match status" value="1"/>
</dbReference>